<accession>A0A915KSH3</accession>
<reference evidence="2" key="1">
    <citation type="submission" date="2022-11" db="UniProtKB">
        <authorList>
            <consortium name="WormBaseParasite"/>
        </authorList>
    </citation>
    <scope>IDENTIFICATION</scope>
</reference>
<name>A0A915KSH3_ROMCU</name>
<evidence type="ECO:0000313" key="2">
    <source>
        <dbReference type="WBParaSite" id="nRc.2.0.1.t41723-RA"/>
    </source>
</evidence>
<dbReference type="Proteomes" id="UP000887565">
    <property type="component" value="Unplaced"/>
</dbReference>
<dbReference type="WBParaSite" id="nRc.2.0.1.t41723-RA">
    <property type="protein sequence ID" value="nRc.2.0.1.t41723-RA"/>
    <property type="gene ID" value="nRc.2.0.1.g41723"/>
</dbReference>
<organism evidence="1 2">
    <name type="scientific">Romanomermis culicivorax</name>
    <name type="common">Nematode worm</name>
    <dbReference type="NCBI Taxonomy" id="13658"/>
    <lineage>
        <taxon>Eukaryota</taxon>
        <taxon>Metazoa</taxon>
        <taxon>Ecdysozoa</taxon>
        <taxon>Nematoda</taxon>
        <taxon>Enoplea</taxon>
        <taxon>Dorylaimia</taxon>
        <taxon>Mermithida</taxon>
        <taxon>Mermithoidea</taxon>
        <taxon>Mermithidae</taxon>
        <taxon>Romanomermis</taxon>
    </lineage>
</organism>
<dbReference type="AlphaFoldDB" id="A0A915KSH3"/>
<evidence type="ECO:0000313" key="1">
    <source>
        <dbReference type="Proteomes" id="UP000887565"/>
    </source>
</evidence>
<proteinExistence type="predicted"/>
<sequence length="290" mass="33473">MGDEILALNWVNFYDYKVSNMCFCLYNHPNLEHSTKALGQKMHLAKLPSSKGNKQNTSSLTNDKKTEPYDNIALCAEVINRALCSNDITSTHHAVGAPMLLLFLLEIDQDMVMSDELKQTKFNLIVSNPFTTYGPPKNWPIYEIKSDYQISEMPALAPLYTVPNHNEWMNAIRGTMSLAVHVCSLHSEMEQQAIIQNEILKLLSKSDNIEIDLICKQNWIKRNGTFEPELTEWVSRIPPVEKICNDNKQPVYANRLFVRPIVFRKDSFPVSNKTELVTKKKYKEKPYYYF</sequence>
<protein>
    <submittedName>
        <fullName evidence="2">Uncharacterized protein</fullName>
    </submittedName>
</protein>
<keyword evidence="1" id="KW-1185">Reference proteome</keyword>